<evidence type="ECO:0000256" key="2">
    <source>
        <dbReference type="ARBA" id="ARBA00009810"/>
    </source>
</evidence>
<evidence type="ECO:0000256" key="3">
    <source>
        <dbReference type="ARBA" id="ARBA00022448"/>
    </source>
</evidence>
<dbReference type="PANTHER" id="PTHR32552:SF68">
    <property type="entry name" value="FERRICHROME OUTER MEMBRANE TRANSPORTER_PHAGE RECEPTOR"/>
    <property type="match status" value="1"/>
</dbReference>
<feature type="domain" description="TonB-dependent receptor-like beta-barrel" evidence="16">
    <location>
        <begin position="289"/>
        <end position="754"/>
    </location>
</feature>
<keyword evidence="12 18" id="KW-0675">Receptor</keyword>
<keyword evidence="6 14" id="KW-0812">Transmembrane</keyword>
<dbReference type="Pfam" id="PF07715">
    <property type="entry name" value="Plug"/>
    <property type="match status" value="1"/>
</dbReference>
<dbReference type="InterPro" id="IPR008969">
    <property type="entry name" value="CarboxyPept-like_regulatory"/>
</dbReference>
<dbReference type="Gene3D" id="2.170.130.10">
    <property type="entry name" value="TonB-dependent receptor, plug domain"/>
    <property type="match status" value="1"/>
</dbReference>
<dbReference type="Proteomes" id="UP001597393">
    <property type="component" value="Unassembled WGS sequence"/>
</dbReference>
<dbReference type="Gene3D" id="2.40.170.20">
    <property type="entry name" value="TonB-dependent receptor, beta-barrel domain"/>
    <property type="match status" value="1"/>
</dbReference>
<dbReference type="CDD" id="cd01347">
    <property type="entry name" value="ligand_gated_channel"/>
    <property type="match status" value="1"/>
</dbReference>
<protein>
    <submittedName>
        <fullName evidence="18">TonB-dependent siderophore receptor</fullName>
    </submittedName>
</protein>
<evidence type="ECO:0000313" key="19">
    <source>
        <dbReference type="Proteomes" id="UP001597393"/>
    </source>
</evidence>
<dbReference type="PROSITE" id="PS52016">
    <property type="entry name" value="TONB_DEPENDENT_REC_3"/>
    <property type="match status" value="1"/>
</dbReference>
<keyword evidence="10 15" id="KW-0798">TonB box</keyword>
<evidence type="ECO:0000256" key="11">
    <source>
        <dbReference type="ARBA" id="ARBA00023136"/>
    </source>
</evidence>
<organism evidence="18 19">
    <name type="scientific">Sphingobacterium corticis</name>
    <dbReference type="NCBI Taxonomy" id="1812823"/>
    <lineage>
        <taxon>Bacteria</taxon>
        <taxon>Pseudomonadati</taxon>
        <taxon>Bacteroidota</taxon>
        <taxon>Sphingobacteriia</taxon>
        <taxon>Sphingobacteriales</taxon>
        <taxon>Sphingobacteriaceae</taxon>
        <taxon>Sphingobacterium</taxon>
    </lineage>
</organism>
<dbReference type="InterPro" id="IPR036942">
    <property type="entry name" value="Beta-barrel_TonB_sf"/>
</dbReference>
<dbReference type="NCBIfam" id="TIGR01783">
    <property type="entry name" value="TonB-siderophor"/>
    <property type="match status" value="1"/>
</dbReference>
<evidence type="ECO:0000256" key="4">
    <source>
        <dbReference type="ARBA" id="ARBA00022452"/>
    </source>
</evidence>
<evidence type="ECO:0000256" key="7">
    <source>
        <dbReference type="ARBA" id="ARBA00022729"/>
    </source>
</evidence>
<evidence type="ECO:0000256" key="12">
    <source>
        <dbReference type="ARBA" id="ARBA00023170"/>
    </source>
</evidence>
<keyword evidence="4 14" id="KW-1134">Transmembrane beta strand</keyword>
<dbReference type="RefSeq" id="WP_380868805.1">
    <property type="nucleotide sequence ID" value="NZ_JBHUMA010000006.1"/>
</dbReference>
<dbReference type="SUPFAM" id="SSF56935">
    <property type="entry name" value="Porins"/>
    <property type="match status" value="1"/>
</dbReference>
<keyword evidence="11 14" id="KW-0472">Membrane</keyword>
<dbReference type="InterPro" id="IPR000531">
    <property type="entry name" value="Beta-barrel_TonB"/>
</dbReference>
<keyword evidence="3 14" id="KW-0813">Transport</keyword>
<name>A0ABW5NHV2_9SPHI</name>
<dbReference type="EMBL" id="JBHUMA010000006">
    <property type="protein sequence ID" value="MFD2598696.1"/>
    <property type="molecule type" value="Genomic_DNA"/>
</dbReference>
<keyword evidence="8" id="KW-0408">Iron</keyword>
<evidence type="ECO:0000256" key="1">
    <source>
        <dbReference type="ARBA" id="ARBA00004571"/>
    </source>
</evidence>
<dbReference type="Pfam" id="PF00593">
    <property type="entry name" value="TonB_dep_Rec_b-barrel"/>
    <property type="match status" value="1"/>
</dbReference>
<dbReference type="InterPro" id="IPR037066">
    <property type="entry name" value="Plug_dom_sf"/>
</dbReference>
<accession>A0ABW5NHV2</accession>
<reference evidence="19" key="1">
    <citation type="journal article" date="2019" name="Int. J. Syst. Evol. Microbiol.">
        <title>The Global Catalogue of Microorganisms (GCM) 10K type strain sequencing project: providing services to taxonomists for standard genome sequencing and annotation.</title>
        <authorList>
            <consortium name="The Broad Institute Genomics Platform"/>
            <consortium name="The Broad Institute Genome Sequencing Center for Infectious Disease"/>
            <person name="Wu L."/>
            <person name="Ma J."/>
        </authorList>
    </citation>
    <scope>NUCLEOTIDE SEQUENCE [LARGE SCALE GENOMIC DNA]</scope>
    <source>
        <strain evidence="19">KCTC 42248</strain>
    </source>
</reference>
<evidence type="ECO:0000256" key="13">
    <source>
        <dbReference type="ARBA" id="ARBA00023237"/>
    </source>
</evidence>
<evidence type="ECO:0000256" key="8">
    <source>
        <dbReference type="ARBA" id="ARBA00023004"/>
    </source>
</evidence>
<keyword evidence="7" id="KW-0732">Signal</keyword>
<evidence type="ECO:0000256" key="15">
    <source>
        <dbReference type="RuleBase" id="RU003357"/>
    </source>
</evidence>
<evidence type="ECO:0000256" key="5">
    <source>
        <dbReference type="ARBA" id="ARBA00022496"/>
    </source>
</evidence>
<sequence>MEILRGHITDPKGKPIAGVDIVIVNVARTQSDKDGMYAFTESVTFPQHVRFERIGYDSKVIYVDAKRLSSDSTLNIQLFPSEVAVEEISVTGRRNNSYLNDYAQLGNKLSGSVKDLPQSVALVSKELMEDRQAFMLTDMVQDLAGVNQASAYDDLTIRGFNSGYTSGFRLVNGMRSGYGYGTSFWRTPLTANLESIEVLKGSGASLFGDIAPGGTVNLVTKKPLADKHGSIQFSIGSFQTFRSSLDVGGAIDSTHNVLYRLNLAYEDTRTFRDKNQRTNLLIAPSFTFRPTESTVLDVDLTYDRFDGFLDRGLGIRNNNFYGQSRSFNVNQPTDFLRTSFLTLSTRLIQEISPTLSFHANYMKSIYKEELNEFRTLNTFANAPENTLMNMRFQSKKATDYTDNFVGYFRYKWNRESYKYQFILGVDYAKYAGDPDNILREARSRRIGDQEIPLTLDLNASEQPVIDPSTYVWRQQAEFPFLNPYRSTGFYIQNQISIFKRLKMIVGLRHEYFRSSSADLLATFQTAQHVWLPRFGLTFTLNPSVNYFASYSKGYIPVGADFIYNFKDYGASQPFVSEDSYQLETGMKTAFLNNQLQTELSLYQIARNNMLLATGAISDTGFPIYRQSGRVISRGIEIDLRGQLSEAFQLTANYSFNHTNVLSSTLPGEMGQPLPNAPRNTAGIWAKYAFLQNKLKGFGLGMGINYVDKRRMDNASSITDLGENIWDQWPKYTVLNTAVYYHIGKLRIAVNVNNVFDKYFYLGGFDYTRGFVGSPRNAMISVSSKF</sequence>
<keyword evidence="9" id="KW-0406">Ion transport</keyword>
<evidence type="ECO:0000256" key="6">
    <source>
        <dbReference type="ARBA" id="ARBA00022692"/>
    </source>
</evidence>
<dbReference type="InterPro" id="IPR039426">
    <property type="entry name" value="TonB-dep_rcpt-like"/>
</dbReference>
<comment type="subcellular location">
    <subcellularLocation>
        <location evidence="1 14">Cell outer membrane</location>
        <topology evidence="1 14">Multi-pass membrane protein</topology>
    </subcellularLocation>
</comment>
<dbReference type="SUPFAM" id="SSF49464">
    <property type="entry name" value="Carboxypeptidase regulatory domain-like"/>
    <property type="match status" value="1"/>
</dbReference>
<evidence type="ECO:0000259" key="16">
    <source>
        <dbReference type="Pfam" id="PF00593"/>
    </source>
</evidence>
<keyword evidence="19" id="KW-1185">Reference proteome</keyword>
<feature type="domain" description="TonB-dependent receptor plug" evidence="17">
    <location>
        <begin position="113"/>
        <end position="215"/>
    </location>
</feature>
<evidence type="ECO:0000256" key="10">
    <source>
        <dbReference type="ARBA" id="ARBA00023077"/>
    </source>
</evidence>
<evidence type="ECO:0000259" key="17">
    <source>
        <dbReference type="Pfam" id="PF07715"/>
    </source>
</evidence>
<evidence type="ECO:0000256" key="9">
    <source>
        <dbReference type="ARBA" id="ARBA00023065"/>
    </source>
</evidence>
<gene>
    <name evidence="18" type="ORF">ACFSQ3_07000</name>
</gene>
<dbReference type="InterPro" id="IPR010105">
    <property type="entry name" value="TonB_sidphr_rcpt"/>
</dbReference>
<dbReference type="InterPro" id="IPR012910">
    <property type="entry name" value="Plug_dom"/>
</dbReference>
<comment type="caution">
    <text evidence="18">The sequence shown here is derived from an EMBL/GenBank/DDBJ whole genome shotgun (WGS) entry which is preliminary data.</text>
</comment>
<comment type="similarity">
    <text evidence="2 14 15">Belongs to the TonB-dependent receptor family.</text>
</comment>
<keyword evidence="13 14" id="KW-0998">Cell outer membrane</keyword>
<dbReference type="Gene3D" id="2.60.40.1120">
    <property type="entry name" value="Carboxypeptidase-like, regulatory domain"/>
    <property type="match status" value="1"/>
</dbReference>
<evidence type="ECO:0000313" key="18">
    <source>
        <dbReference type="EMBL" id="MFD2598696.1"/>
    </source>
</evidence>
<proteinExistence type="inferred from homology"/>
<keyword evidence="5" id="KW-0410">Iron transport</keyword>
<evidence type="ECO:0000256" key="14">
    <source>
        <dbReference type="PROSITE-ProRule" id="PRU01360"/>
    </source>
</evidence>
<dbReference type="Pfam" id="PF13620">
    <property type="entry name" value="CarboxypepD_reg"/>
    <property type="match status" value="1"/>
</dbReference>
<dbReference type="PANTHER" id="PTHR32552">
    <property type="entry name" value="FERRICHROME IRON RECEPTOR-RELATED"/>
    <property type="match status" value="1"/>
</dbReference>